<dbReference type="Proteomes" id="UP000006183">
    <property type="component" value="Segment"/>
</dbReference>
<name>A0A076FR31_9CAUD</name>
<proteinExistence type="predicted"/>
<dbReference type="EMBL" id="JQ067085">
    <property type="protein sequence ID" value="AII21890.1"/>
    <property type="molecule type" value="Genomic_DNA"/>
</dbReference>
<sequence length="67" mass="7540">MGALTEMKWPKTTLLDLLNDAERLDVDLFDVVHLELNSGRDYLVAVITGEKAVQAAELLERLRSKDV</sequence>
<accession>A0A076FR31</accession>
<evidence type="ECO:0000313" key="1">
    <source>
        <dbReference type="EMBL" id="AII21890.1"/>
    </source>
</evidence>
<reference evidence="1 2" key="1">
    <citation type="journal article" date="2012" name="Appl. Environ. Microbiol.">
        <title>High Diversity and Novel Species of Pseudomonas aeruginosa Bacteriophages.</title>
        <authorList>
            <person name="Sepulveda-Robles O."/>
            <person name="Kameyama L."/>
            <person name="Guarneros G."/>
        </authorList>
    </citation>
    <scope>NUCLEOTIDE SEQUENCE [LARGE SCALE GENOMIC DNA]</scope>
</reference>
<organism evidence="1 2">
    <name type="scientific">Pseudomonas phage PaMx73</name>
    <dbReference type="NCBI Taxonomy" id="1175655"/>
    <lineage>
        <taxon>Viruses</taxon>
        <taxon>Duplodnaviria</taxon>
        <taxon>Heunggongvirae</taxon>
        <taxon>Uroviricota</taxon>
        <taxon>Caudoviricetes</taxon>
        <taxon>Casadabanvirus</taxon>
        <taxon>Casadabanvirus JBD26</taxon>
        <taxon>Casadabanvirus D3112</taxon>
    </lineage>
</organism>
<gene>
    <name evidence="1" type="ORF">PaMx73_12</name>
</gene>
<protein>
    <submittedName>
        <fullName evidence="1">Uncharacterized protein</fullName>
    </submittedName>
</protein>
<evidence type="ECO:0000313" key="2">
    <source>
        <dbReference type="Proteomes" id="UP000006183"/>
    </source>
</evidence>